<reference evidence="2" key="1">
    <citation type="submission" date="2016-03" db="EMBL/GenBank/DDBJ databases">
        <title>Draft genome sequence of Rosellinia necatrix.</title>
        <authorList>
            <person name="Kanematsu S."/>
        </authorList>
    </citation>
    <scope>NUCLEOTIDE SEQUENCE [LARGE SCALE GENOMIC DNA]</scope>
    <source>
        <strain evidence="2">W97</strain>
    </source>
</reference>
<feature type="chain" id="PRO_5013275289" evidence="1">
    <location>
        <begin position="20"/>
        <end position="118"/>
    </location>
</feature>
<dbReference type="Proteomes" id="UP000054516">
    <property type="component" value="Unassembled WGS sequence"/>
</dbReference>
<keyword evidence="3" id="KW-1185">Reference proteome</keyword>
<evidence type="ECO:0000313" key="3">
    <source>
        <dbReference type="Proteomes" id="UP000054516"/>
    </source>
</evidence>
<accession>A0A1W2TL15</accession>
<dbReference type="EMBL" id="DF977479">
    <property type="protein sequence ID" value="GAP88958.2"/>
    <property type="molecule type" value="Genomic_DNA"/>
</dbReference>
<gene>
    <name evidence="2" type="ORF">SAMD00023353_3400360</name>
</gene>
<keyword evidence="1" id="KW-0732">Signal</keyword>
<evidence type="ECO:0000256" key="1">
    <source>
        <dbReference type="SAM" id="SignalP"/>
    </source>
</evidence>
<dbReference type="AlphaFoldDB" id="A0A1W2TL15"/>
<feature type="signal peptide" evidence="1">
    <location>
        <begin position="1"/>
        <end position="19"/>
    </location>
</feature>
<name>A0A1W2TL15_ROSNE</name>
<proteinExistence type="predicted"/>
<sequence length="118" mass="12094">MKFPILMATTLLGVVSVSALPGSKPMITAAPEPKDISNGKSTTHSCTSTDCWASYAECNGSLTFVYLCYTPPPCGTATSPDPYSCPPKSETSAIPTTSGILTAPTIVPTLTTSTVASS</sequence>
<evidence type="ECO:0000313" key="2">
    <source>
        <dbReference type="EMBL" id="GAP88958.2"/>
    </source>
</evidence>
<dbReference type="OrthoDB" id="4748644at2759"/>
<organism evidence="2">
    <name type="scientific">Rosellinia necatrix</name>
    <name type="common">White root-rot fungus</name>
    <dbReference type="NCBI Taxonomy" id="77044"/>
    <lineage>
        <taxon>Eukaryota</taxon>
        <taxon>Fungi</taxon>
        <taxon>Dikarya</taxon>
        <taxon>Ascomycota</taxon>
        <taxon>Pezizomycotina</taxon>
        <taxon>Sordariomycetes</taxon>
        <taxon>Xylariomycetidae</taxon>
        <taxon>Xylariales</taxon>
        <taxon>Xylariaceae</taxon>
        <taxon>Rosellinia</taxon>
    </lineage>
</organism>
<protein>
    <submittedName>
        <fullName evidence="2">Uncharacterized protein</fullName>
    </submittedName>
</protein>